<evidence type="ECO:0008006" key="3">
    <source>
        <dbReference type="Google" id="ProtNLM"/>
    </source>
</evidence>
<comment type="caution">
    <text evidence="1">The sequence shown here is derived from an EMBL/GenBank/DDBJ whole genome shotgun (WGS) entry which is preliminary data.</text>
</comment>
<accession>A0A2U0HYC7</accession>
<dbReference type="Pfam" id="PF13591">
    <property type="entry name" value="MerR_2"/>
    <property type="match status" value="1"/>
</dbReference>
<evidence type="ECO:0000313" key="1">
    <source>
        <dbReference type="EMBL" id="PVW13836.1"/>
    </source>
</evidence>
<protein>
    <recommendedName>
        <fullName evidence="3">MerR family transcriptional regulator</fullName>
    </recommendedName>
</protein>
<sequence length="96" mass="11470">MAHSKYIQVTTYCKQTKIDRDFVDALQQYGLIEVRTTQKEPCIAEDDITEIERMFRLHKELGINLEGIDTLNHLVKRMHDMEAELFKLKQRLKLYE</sequence>
<proteinExistence type="predicted"/>
<dbReference type="AlphaFoldDB" id="A0A2U0HYC7"/>
<dbReference type="EMBL" id="QEHR01000007">
    <property type="protein sequence ID" value="PVW13836.1"/>
    <property type="molecule type" value="Genomic_DNA"/>
</dbReference>
<organism evidence="1 2">
    <name type="scientific">Marixanthomonas spongiae</name>
    <dbReference type="NCBI Taxonomy" id="2174845"/>
    <lineage>
        <taxon>Bacteria</taxon>
        <taxon>Pseudomonadati</taxon>
        <taxon>Bacteroidota</taxon>
        <taxon>Flavobacteriia</taxon>
        <taxon>Flavobacteriales</taxon>
        <taxon>Flavobacteriaceae</taxon>
        <taxon>Marixanthomonas</taxon>
    </lineage>
</organism>
<keyword evidence="2" id="KW-1185">Reference proteome</keyword>
<reference evidence="1 2" key="1">
    <citation type="submission" date="2018-04" db="EMBL/GenBank/DDBJ databases">
        <title>Marixanthomonas spongiae HN-E44 sp. nov., isolated from a marine sponge.</title>
        <authorList>
            <person name="Luo L."/>
            <person name="Zhuang L."/>
        </authorList>
    </citation>
    <scope>NUCLEOTIDE SEQUENCE [LARGE SCALE GENOMIC DNA]</scope>
    <source>
        <strain evidence="1 2">HN-E44</strain>
    </source>
</reference>
<dbReference type="OrthoDB" id="1494789at2"/>
<dbReference type="Proteomes" id="UP000245962">
    <property type="component" value="Unassembled WGS sequence"/>
</dbReference>
<dbReference type="Gene3D" id="1.10.1660.10">
    <property type="match status" value="1"/>
</dbReference>
<name>A0A2U0HYC7_9FLAO</name>
<gene>
    <name evidence="1" type="ORF">DDV96_11825</name>
</gene>
<dbReference type="RefSeq" id="WP_116694970.1">
    <property type="nucleotide sequence ID" value="NZ_QEHR01000007.1"/>
</dbReference>
<evidence type="ECO:0000313" key="2">
    <source>
        <dbReference type="Proteomes" id="UP000245962"/>
    </source>
</evidence>